<evidence type="ECO:0000313" key="4">
    <source>
        <dbReference type="Proteomes" id="UP001432180"/>
    </source>
</evidence>
<feature type="region of interest" description="Disordered" evidence="1">
    <location>
        <begin position="47"/>
        <end position="90"/>
    </location>
</feature>
<evidence type="ECO:0000256" key="2">
    <source>
        <dbReference type="SAM" id="Phobius"/>
    </source>
</evidence>
<reference evidence="3 4" key="1">
    <citation type="journal article" date="2023" name="Microorganisms">
        <title>Thiorhodovibrio frisius and Trv. litoralis spp. nov., Two Novel Members from a Clade of Fastidious Purple Sulfur Bacteria That Exhibit Unique Red-Shifted Light-Harvesting Capabilities.</title>
        <authorList>
            <person name="Methner A."/>
            <person name="Kuzyk S.B."/>
            <person name="Petersen J."/>
            <person name="Bauer S."/>
            <person name="Brinkmann H."/>
            <person name="Sichau K."/>
            <person name="Wanner G."/>
            <person name="Wolf J."/>
            <person name="Neumann-Schaal M."/>
            <person name="Henke P."/>
            <person name="Tank M."/>
            <person name="Sproer C."/>
            <person name="Bunk B."/>
            <person name="Overmann J."/>
        </authorList>
    </citation>
    <scope>NUCLEOTIDE SEQUENCE [LARGE SCALE GENOMIC DNA]</scope>
    <source>
        <strain evidence="3 4">DSM 6702</strain>
    </source>
</reference>
<dbReference type="RefSeq" id="WP_328985764.1">
    <property type="nucleotide sequence ID" value="NZ_CP121472.1"/>
</dbReference>
<keyword evidence="2" id="KW-0472">Membrane</keyword>
<protein>
    <recommendedName>
        <fullName evidence="5">Preprotein translocase subunit YajC</fullName>
    </recommendedName>
</protein>
<accession>A0ABZ0S480</accession>
<keyword evidence="2" id="KW-0812">Transmembrane</keyword>
<organism evidence="3 4">
    <name type="scientific">Thiorhodovibrio winogradskyi</name>
    <dbReference type="NCBI Taxonomy" id="77007"/>
    <lineage>
        <taxon>Bacteria</taxon>
        <taxon>Pseudomonadati</taxon>
        <taxon>Pseudomonadota</taxon>
        <taxon>Gammaproteobacteria</taxon>
        <taxon>Chromatiales</taxon>
        <taxon>Chromatiaceae</taxon>
        <taxon>Thiorhodovibrio</taxon>
    </lineage>
</organism>
<evidence type="ECO:0000256" key="1">
    <source>
        <dbReference type="SAM" id="MobiDB-lite"/>
    </source>
</evidence>
<gene>
    <name evidence="3" type="ORF">Thiowin_00059</name>
</gene>
<dbReference type="EMBL" id="CP121472">
    <property type="protein sequence ID" value="WPL15179.1"/>
    <property type="molecule type" value="Genomic_DNA"/>
</dbReference>
<feature type="transmembrane region" description="Helical" evidence="2">
    <location>
        <begin position="6"/>
        <end position="23"/>
    </location>
</feature>
<proteinExistence type="predicted"/>
<evidence type="ECO:0008006" key="5">
    <source>
        <dbReference type="Google" id="ProtNLM"/>
    </source>
</evidence>
<name>A0ABZ0S480_9GAMM</name>
<keyword evidence="4" id="KW-1185">Reference proteome</keyword>
<sequence length="90" mass="9451">MGTNIILLLALIAMIAIWIYLFRDGEGTVRTGRLTGKLRGSVPGATIRVKAMPPEDGAGAHTDDADKQSEARGNAGGDLPAKTGVFDQKD</sequence>
<feature type="compositionally biased region" description="Basic and acidic residues" evidence="1">
    <location>
        <begin position="61"/>
        <end position="70"/>
    </location>
</feature>
<dbReference type="Proteomes" id="UP001432180">
    <property type="component" value="Chromosome"/>
</dbReference>
<evidence type="ECO:0000313" key="3">
    <source>
        <dbReference type="EMBL" id="WPL15179.1"/>
    </source>
</evidence>
<keyword evidence="2" id="KW-1133">Transmembrane helix</keyword>